<keyword evidence="1" id="KW-0812">Transmembrane</keyword>
<keyword evidence="1" id="KW-1133">Transmembrane helix</keyword>
<feature type="transmembrane region" description="Helical" evidence="1">
    <location>
        <begin position="48"/>
        <end position="70"/>
    </location>
</feature>
<name>A0A1I6LVD9_9EURY</name>
<dbReference type="STRING" id="767519.SAMN05216559_3212"/>
<protein>
    <submittedName>
        <fullName evidence="2">Uncharacterized protein</fullName>
    </submittedName>
</protein>
<reference evidence="2 3" key="1">
    <citation type="submission" date="2016-10" db="EMBL/GenBank/DDBJ databases">
        <authorList>
            <person name="de Groot N.N."/>
        </authorList>
    </citation>
    <scope>NUCLEOTIDE SEQUENCE [LARGE SCALE GENOMIC DNA]</scope>
    <source>
        <strain evidence="2 3">CGMCC 1.10457</strain>
    </source>
</reference>
<keyword evidence="3" id="KW-1185">Reference proteome</keyword>
<evidence type="ECO:0000313" key="3">
    <source>
        <dbReference type="Proteomes" id="UP000199062"/>
    </source>
</evidence>
<dbReference type="AlphaFoldDB" id="A0A1I6LVD9"/>
<evidence type="ECO:0000313" key="2">
    <source>
        <dbReference type="EMBL" id="SFS07399.1"/>
    </source>
</evidence>
<dbReference type="EMBL" id="FOZK01000003">
    <property type="protein sequence ID" value="SFS07399.1"/>
    <property type="molecule type" value="Genomic_DNA"/>
</dbReference>
<proteinExistence type="predicted"/>
<dbReference type="Pfam" id="PF26262">
    <property type="entry name" value="DUF8066"/>
    <property type="match status" value="1"/>
</dbReference>
<dbReference type="InterPro" id="IPR058379">
    <property type="entry name" value="DUF8066"/>
</dbReference>
<organism evidence="2 3">
    <name type="scientific">Halomicrobium zhouii</name>
    <dbReference type="NCBI Taxonomy" id="767519"/>
    <lineage>
        <taxon>Archaea</taxon>
        <taxon>Methanobacteriati</taxon>
        <taxon>Methanobacteriota</taxon>
        <taxon>Stenosarchaea group</taxon>
        <taxon>Halobacteria</taxon>
        <taxon>Halobacteriales</taxon>
        <taxon>Haloarculaceae</taxon>
        <taxon>Halomicrobium</taxon>
    </lineage>
</organism>
<accession>A0A1I6LVD9</accession>
<feature type="transmembrane region" description="Helical" evidence="1">
    <location>
        <begin position="25"/>
        <end position="42"/>
    </location>
</feature>
<evidence type="ECO:0000256" key="1">
    <source>
        <dbReference type="SAM" id="Phobius"/>
    </source>
</evidence>
<gene>
    <name evidence="2" type="ORF">SAMN05216559_3212</name>
</gene>
<dbReference type="Proteomes" id="UP000199062">
    <property type="component" value="Unassembled WGS sequence"/>
</dbReference>
<sequence>MAVENYCFRSGHLTAVPPQIDHERLLLTLGILAVLVVAYSIVIVQQILLGVFVVLVLGLVYLFFVLLQLLDRIATALEAIAEQRRE</sequence>
<keyword evidence="1" id="KW-0472">Membrane</keyword>